<sequence length="185" mass="20844">MVDDRGDDDSFLADLTGFLNTLQPPTELQAPTATGIATDAADLLVDSDKLLAEMEALLASCDGPTRSATQVPRVLTGNADAEQHKALEDERRELRNKQAAKRRLKYRNKLKDERQTLREQEKTLSDELSELLQARKKAKAAQENSVFNPVWKGVATRQMEGRLVAEEQQHVQSLVDKKCFKRWGR</sequence>
<evidence type="ECO:0000256" key="1">
    <source>
        <dbReference type="SAM" id="Coils"/>
    </source>
</evidence>
<evidence type="ECO:0000313" key="3">
    <source>
        <dbReference type="Proteomes" id="UP000002640"/>
    </source>
</evidence>
<organism evidence="2 3">
    <name type="scientific">Phytophthora sojae (strain P6497)</name>
    <name type="common">Soybean stem and root rot agent</name>
    <name type="synonym">Phytophthora megasperma f. sp. glycines</name>
    <dbReference type="NCBI Taxonomy" id="1094619"/>
    <lineage>
        <taxon>Eukaryota</taxon>
        <taxon>Sar</taxon>
        <taxon>Stramenopiles</taxon>
        <taxon>Oomycota</taxon>
        <taxon>Peronosporomycetes</taxon>
        <taxon>Peronosporales</taxon>
        <taxon>Peronosporaceae</taxon>
        <taxon>Phytophthora</taxon>
    </lineage>
</organism>
<keyword evidence="1" id="KW-0175">Coiled coil</keyword>
<dbReference type="Proteomes" id="UP000002640">
    <property type="component" value="Unassembled WGS sequence"/>
</dbReference>
<evidence type="ECO:0000313" key="2">
    <source>
        <dbReference type="EMBL" id="EGZ09044.1"/>
    </source>
</evidence>
<dbReference type="GeneID" id="20660790"/>
<protein>
    <submittedName>
        <fullName evidence="2">Uncharacterized protein</fullName>
    </submittedName>
</protein>
<dbReference type="RefSeq" id="XP_009535677.1">
    <property type="nucleotide sequence ID" value="XM_009537382.1"/>
</dbReference>
<dbReference type="KEGG" id="psoj:PHYSODRAFT_524629"/>
<dbReference type="SMR" id="G5A6T9"/>
<feature type="coiled-coil region" evidence="1">
    <location>
        <begin position="84"/>
        <end position="144"/>
    </location>
</feature>
<dbReference type="OMA" id="NTTHRTN"/>
<reference evidence="2 3" key="1">
    <citation type="journal article" date="2006" name="Science">
        <title>Phytophthora genome sequences uncover evolutionary origins and mechanisms of pathogenesis.</title>
        <authorList>
            <person name="Tyler B.M."/>
            <person name="Tripathy S."/>
            <person name="Zhang X."/>
            <person name="Dehal P."/>
            <person name="Jiang R.H."/>
            <person name="Aerts A."/>
            <person name="Arredondo F.D."/>
            <person name="Baxter L."/>
            <person name="Bensasson D."/>
            <person name="Beynon J.L."/>
            <person name="Chapman J."/>
            <person name="Damasceno C.M."/>
            <person name="Dorrance A.E."/>
            <person name="Dou D."/>
            <person name="Dickerman A.W."/>
            <person name="Dubchak I.L."/>
            <person name="Garbelotto M."/>
            <person name="Gijzen M."/>
            <person name="Gordon S.G."/>
            <person name="Govers F."/>
            <person name="Grunwald N.J."/>
            <person name="Huang W."/>
            <person name="Ivors K.L."/>
            <person name="Jones R.W."/>
            <person name="Kamoun S."/>
            <person name="Krampis K."/>
            <person name="Lamour K.H."/>
            <person name="Lee M.K."/>
            <person name="McDonald W.H."/>
            <person name="Medina M."/>
            <person name="Meijer H.J."/>
            <person name="Nordberg E.K."/>
            <person name="Maclean D.J."/>
            <person name="Ospina-Giraldo M.D."/>
            <person name="Morris P.F."/>
            <person name="Phuntumart V."/>
            <person name="Putnam N.H."/>
            <person name="Rash S."/>
            <person name="Rose J.K."/>
            <person name="Sakihama Y."/>
            <person name="Salamov A.A."/>
            <person name="Savidor A."/>
            <person name="Scheuring C.F."/>
            <person name="Smith B.M."/>
            <person name="Sobral B.W."/>
            <person name="Terry A."/>
            <person name="Torto-Alalibo T.A."/>
            <person name="Win J."/>
            <person name="Xu Z."/>
            <person name="Zhang H."/>
            <person name="Grigoriev I.V."/>
            <person name="Rokhsar D.S."/>
            <person name="Boore J.L."/>
        </authorList>
    </citation>
    <scope>NUCLEOTIDE SEQUENCE [LARGE SCALE GENOMIC DNA]</scope>
    <source>
        <strain evidence="2 3">P6497</strain>
    </source>
</reference>
<dbReference type="InParanoid" id="G5A6T9"/>
<keyword evidence="3" id="KW-1185">Reference proteome</keyword>
<proteinExistence type="predicted"/>
<accession>G5A6T9</accession>
<gene>
    <name evidence="2" type="ORF">PHYSODRAFT_524629</name>
</gene>
<dbReference type="AlphaFoldDB" id="G5A6T9"/>
<dbReference type="EMBL" id="JH159160">
    <property type="protein sequence ID" value="EGZ09044.1"/>
    <property type="molecule type" value="Genomic_DNA"/>
</dbReference>
<name>G5A6T9_PHYSP</name>